<dbReference type="PROSITE" id="PS50110">
    <property type="entry name" value="RESPONSE_REGULATORY"/>
    <property type="match status" value="1"/>
</dbReference>
<dbReference type="AlphaFoldDB" id="A0A168PHV5"/>
<evidence type="ECO:0000313" key="8">
    <source>
        <dbReference type="Proteomes" id="UP000093694"/>
    </source>
</evidence>
<keyword evidence="3" id="KW-0597">Phosphoprotein</keyword>
<proteinExistence type="predicted"/>
<evidence type="ECO:0000256" key="2">
    <source>
        <dbReference type="ARBA" id="ARBA00024867"/>
    </source>
</evidence>
<protein>
    <recommendedName>
        <fullName evidence="1">Stage 0 sporulation protein A homolog</fullName>
    </recommendedName>
</protein>
<evidence type="ECO:0000256" key="3">
    <source>
        <dbReference type="PROSITE-ProRule" id="PRU00169"/>
    </source>
</evidence>
<evidence type="ECO:0000259" key="4">
    <source>
        <dbReference type="PROSITE" id="PS50110"/>
    </source>
</evidence>
<dbReference type="Pfam" id="PF00072">
    <property type="entry name" value="Response_reg"/>
    <property type="match status" value="1"/>
</dbReference>
<evidence type="ECO:0000313" key="6">
    <source>
        <dbReference type="EMBL" id="OBR91328.1"/>
    </source>
</evidence>
<organism evidence="5 7">
    <name type="scientific">Clostridium coskatii</name>
    <dbReference type="NCBI Taxonomy" id="1705578"/>
    <lineage>
        <taxon>Bacteria</taxon>
        <taxon>Bacillati</taxon>
        <taxon>Bacillota</taxon>
        <taxon>Clostridia</taxon>
        <taxon>Eubacteriales</taxon>
        <taxon>Clostridiaceae</taxon>
        <taxon>Clostridium</taxon>
    </lineage>
</organism>
<dbReference type="InterPro" id="IPR052048">
    <property type="entry name" value="ST_Response_Regulator"/>
</dbReference>
<sequence>MRFYVVDDDISIVRILTMIIEEDVNFEVVGSSCNSEDAFSDIFLLKPDIVLVDLLMPEMDGNVLVRKLKSLDSSICFIMISQVLDSDLRAESYEAGIEFFINKPINKIEVKKVISKVTERVEMENMLSNIKKMLKTSNKSKKVDKTENENLVKVKHILGMLGMLGEKGTNDIVKISLYLMKNNRNFVECNLDDLKNYLGDNAQVVKQRIRRAIKVGLTNTANMGIEDYADDTFHTYANTLFDFTNVKAEMDYINHKRKTGGKVSVNKFFEGLVLKCQDE</sequence>
<dbReference type="InterPro" id="IPR011006">
    <property type="entry name" value="CheY-like_superfamily"/>
</dbReference>
<reference evidence="6 8" key="2">
    <citation type="journal article" date="2016" name="Front. Microbiol.">
        <title>Industrial Acetogenic Biocatalysts: A Comparative Metabolic and Genomic Analysis.</title>
        <authorList>
            <person name="Bengelsdorf F."/>
            <person name="Poehlein A."/>
            <person name="Sonja S."/>
            <person name="Erz C."/>
            <person name="Hummel T."/>
            <person name="Hoffmeister S."/>
            <person name="Daniel R."/>
            <person name="Durre P."/>
        </authorList>
    </citation>
    <scope>NUCLEOTIDE SEQUENCE [LARGE SCALE GENOMIC DNA]</scope>
    <source>
        <strain evidence="6 8">PTA-10522</strain>
    </source>
</reference>
<dbReference type="GO" id="GO:0000160">
    <property type="term" value="P:phosphorelay signal transduction system"/>
    <property type="evidence" value="ECO:0007669"/>
    <property type="project" value="InterPro"/>
</dbReference>
<dbReference type="PANTHER" id="PTHR43228">
    <property type="entry name" value="TWO-COMPONENT RESPONSE REGULATOR"/>
    <property type="match status" value="1"/>
</dbReference>
<dbReference type="Proteomes" id="UP000093694">
    <property type="component" value="Unassembled WGS sequence"/>
</dbReference>
<name>A0A168PHV5_9CLOT</name>
<evidence type="ECO:0000313" key="5">
    <source>
        <dbReference type="EMBL" id="OAA87765.1"/>
    </source>
</evidence>
<dbReference type="Pfam" id="PF08664">
    <property type="entry name" value="YcbB"/>
    <property type="match status" value="1"/>
</dbReference>
<evidence type="ECO:0000256" key="1">
    <source>
        <dbReference type="ARBA" id="ARBA00018672"/>
    </source>
</evidence>
<feature type="domain" description="Response regulatory" evidence="4">
    <location>
        <begin position="2"/>
        <end position="118"/>
    </location>
</feature>
<accession>A0A168PHV5</accession>
<dbReference type="EMBL" id="LITQ01000039">
    <property type="protein sequence ID" value="OAA87765.1"/>
    <property type="molecule type" value="Genomic_DNA"/>
</dbReference>
<dbReference type="EMBL" id="LROR01000076">
    <property type="protein sequence ID" value="OBR91328.1"/>
    <property type="molecule type" value="Genomic_DNA"/>
</dbReference>
<dbReference type="InterPro" id="IPR013972">
    <property type="entry name" value="YcbB"/>
</dbReference>
<reference evidence="5 7" key="1">
    <citation type="journal article" date="2015" name="Biotechnol. Bioeng.">
        <title>Genome sequence and phenotypic characterization of Caulobacter segnis.</title>
        <authorList>
            <person name="Patel S."/>
            <person name="Fletcher B."/>
            <person name="Scott D.C."/>
            <person name="Ely B."/>
        </authorList>
    </citation>
    <scope>NUCLEOTIDE SEQUENCE [LARGE SCALE GENOMIC DNA]</scope>
    <source>
        <strain evidence="5 7">PS02</strain>
    </source>
</reference>
<gene>
    <name evidence="5" type="primary">cheY_3</name>
    <name evidence="6" type="ORF">CLCOS_35560</name>
    <name evidence="5" type="ORF">WX73_02712</name>
</gene>
<dbReference type="InterPro" id="IPR001789">
    <property type="entry name" value="Sig_transdc_resp-reg_receiver"/>
</dbReference>
<dbReference type="RefSeq" id="WP_063602354.1">
    <property type="nucleotide sequence ID" value="NZ_LITQ01000039.1"/>
</dbReference>
<feature type="modified residue" description="4-aspartylphosphate" evidence="3">
    <location>
        <position position="53"/>
    </location>
</feature>
<comment type="function">
    <text evidence="2">May play the central regulatory role in sporulation. It may be an element of the effector pathway responsible for the activation of sporulation genes in response to nutritional stress. Spo0A may act in concert with spo0H (a sigma factor) to control the expression of some genes that are critical to the sporulation process.</text>
</comment>
<evidence type="ECO:0000313" key="7">
    <source>
        <dbReference type="Proteomes" id="UP000077384"/>
    </source>
</evidence>
<dbReference type="SUPFAM" id="SSF52172">
    <property type="entry name" value="CheY-like"/>
    <property type="match status" value="1"/>
</dbReference>
<dbReference type="PATRIC" id="fig|1705578.3.peg.2986"/>
<dbReference type="SMART" id="SM00448">
    <property type="entry name" value="REC"/>
    <property type="match status" value="1"/>
</dbReference>
<dbReference type="Gene3D" id="3.40.50.2300">
    <property type="match status" value="1"/>
</dbReference>
<keyword evidence="8" id="KW-1185">Reference proteome</keyword>
<dbReference type="PANTHER" id="PTHR43228:SF8">
    <property type="entry name" value="TRANSCRIPTIONAL REGULATORY PROTEIN GLNL"/>
    <property type="match status" value="1"/>
</dbReference>
<dbReference type="Proteomes" id="UP000077384">
    <property type="component" value="Unassembled WGS sequence"/>
</dbReference>
<comment type="caution">
    <text evidence="5">The sequence shown here is derived from an EMBL/GenBank/DDBJ whole genome shotgun (WGS) entry which is preliminary data.</text>
</comment>